<dbReference type="GeneID" id="94836575"/>
<evidence type="ECO:0000256" key="6">
    <source>
        <dbReference type="ARBA" id="ARBA00047761"/>
    </source>
</evidence>
<dbReference type="InterPro" id="IPR006186">
    <property type="entry name" value="Ser/Thr-sp_prot-phosphatase"/>
</dbReference>
<keyword evidence="5" id="KW-0464">Manganese</keyword>
<comment type="similarity">
    <text evidence="8">Belongs to the PPP phosphatase family.</text>
</comment>
<organism evidence="10 11">
    <name type="scientific">Tritrichomonas foetus</name>
    <dbReference type="NCBI Taxonomy" id="1144522"/>
    <lineage>
        <taxon>Eukaryota</taxon>
        <taxon>Metamonada</taxon>
        <taxon>Parabasalia</taxon>
        <taxon>Tritrichomonadida</taxon>
        <taxon>Tritrichomonadidae</taxon>
        <taxon>Tritrichomonas</taxon>
    </lineage>
</organism>
<comment type="cofactor">
    <cofactor evidence="1">
        <name>Mn(2+)</name>
        <dbReference type="ChEBI" id="CHEBI:29035"/>
    </cofactor>
</comment>
<dbReference type="Gene3D" id="3.60.21.10">
    <property type="match status" value="1"/>
</dbReference>
<dbReference type="GO" id="GO:0004722">
    <property type="term" value="F:protein serine/threonine phosphatase activity"/>
    <property type="evidence" value="ECO:0007669"/>
    <property type="project" value="UniProtKB-EC"/>
</dbReference>
<keyword evidence="3 8" id="KW-0378">Hydrolase</keyword>
<keyword evidence="2" id="KW-0479">Metal-binding</keyword>
<accession>A0A1J4KJ20</accession>
<evidence type="ECO:0000256" key="3">
    <source>
        <dbReference type="ARBA" id="ARBA00022801"/>
    </source>
</evidence>
<comment type="caution">
    <text evidence="10">The sequence shown here is derived from an EMBL/GenBank/DDBJ whole genome shotgun (WGS) entry which is preliminary data.</text>
</comment>
<feature type="domain" description="Serine/threonine specific protein phosphatases" evidence="9">
    <location>
        <begin position="121"/>
        <end position="126"/>
    </location>
</feature>
<evidence type="ECO:0000256" key="2">
    <source>
        <dbReference type="ARBA" id="ARBA00022723"/>
    </source>
</evidence>
<evidence type="ECO:0000256" key="5">
    <source>
        <dbReference type="ARBA" id="ARBA00023211"/>
    </source>
</evidence>
<dbReference type="SMART" id="SM00156">
    <property type="entry name" value="PP2Ac"/>
    <property type="match status" value="1"/>
</dbReference>
<dbReference type="FunFam" id="3.60.21.10:FF:000080">
    <property type="entry name" value="Serine/threonine-protein phosphatase"/>
    <property type="match status" value="1"/>
</dbReference>
<evidence type="ECO:0000256" key="7">
    <source>
        <dbReference type="ARBA" id="ARBA00048336"/>
    </source>
</evidence>
<reference evidence="10" key="1">
    <citation type="submission" date="2016-10" db="EMBL/GenBank/DDBJ databases">
        <authorList>
            <person name="Benchimol M."/>
            <person name="Almeida L.G."/>
            <person name="Vasconcelos A.T."/>
            <person name="Perreira-Neves A."/>
            <person name="Rosa I.A."/>
            <person name="Tasca T."/>
            <person name="Bogo M.R."/>
            <person name="de Souza W."/>
        </authorList>
    </citation>
    <scope>NUCLEOTIDE SEQUENCE [LARGE SCALE GENOMIC DNA]</scope>
    <source>
        <strain evidence="10">K</strain>
    </source>
</reference>
<comment type="catalytic activity">
    <reaction evidence="7 8">
        <text>O-phospho-L-threonyl-[protein] + H2O = L-threonyl-[protein] + phosphate</text>
        <dbReference type="Rhea" id="RHEA:47004"/>
        <dbReference type="Rhea" id="RHEA-COMP:11060"/>
        <dbReference type="Rhea" id="RHEA-COMP:11605"/>
        <dbReference type="ChEBI" id="CHEBI:15377"/>
        <dbReference type="ChEBI" id="CHEBI:30013"/>
        <dbReference type="ChEBI" id="CHEBI:43474"/>
        <dbReference type="ChEBI" id="CHEBI:61977"/>
        <dbReference type="EC" id="3.1.3.16"/>
    </reaction>
</comment>
<dbReference type="InterPro" id="IPR004843">
    <property type="entry name" value="Calcineurin-like_PHP"/>
</dbReference>
<keyword evidence="11" id="KW-1185">Reference proteome</keyword>
<dbReference type="GO" id="GO:0046872">
    <property type="term" value="F:metal ion binding"/>
    <property type="evidence" value="ECO:0007669"/>
    <property type="project" value="UniProtKB-KW"/>
</dbReference>
<dbReference type="EMBL" id="MLAK01000632">
    <property type="protein sequence ID" value="OHT09678.1"/>
    <property type="molecule type" value="Genomic_DNA"/>
</dbReference>
<dbReference type="PANTHER" id="PTHR11668">
    <property type="entry name" value="SERINE/THREONINE PROTEIN PHOSPHATASE"/>
    <property type="match status" value="1"/>
</dbReference>
<dbReference type="Proteomes" id="UP000179807">
    <property type="component" value="Unassembled WGS sequence"/>
</dbReference>
<evidence type="ECO:0000256" key="1">
    <source>
        <dbReference type="ARBA" id="ARBA00001936"/>
    </source>
</evidence>
<dbReference type="VEuPathDB" id="TrichDB:TRFO_21284"/>
<dbReference type="AlphaFoldDB" id="A0A1J4KJ20"/>
<dbReference type="GO" id="GO:0005634">
    <property type="term" value="C:nucleus"/>
    <property type="evidence" value="ECO:0007669"/>
    <property type="project" value="TreeGrafter"/>
</dbReference>
<dbReference type="InterPro" id="IPR050341">
    <property type="entry name" value="PP1_catalytic_subunit"/>
</dbReference>
<protein>
    <recommendedName>
        <fullName evidence="8">Serine/threonine-protein phosphatase</fullName>
        <ecNumber evidence="8">3.1.3.16</ecNumber>
    </recommendedName>
</protein>
<dbReference type="OrthoDB" id="1930084at2759"/>
<dbReference type="EC" id="3.1.3.16" evidence="8"/>
<comment type="catalytic activity">
    <reaction evidence="6">
        <text>O-phospho-L-seryl-[protein] + H2O = L-seryl-[protein] + phosphate</text>
        <dbReference type="Rhea" id="RHEA:20629"/>
        <dbReference type="Rhea" id="RHEA-COMP:9863"/>
        <dbReference type="Rhea" id="RHEA-COMP:11604"/>
        <dbReference type="ChEBI" id="CHEBI:15377"/>
        <dbReference type="ChEBI" id="CHEBI:29999"/>
        <dbReference type="ChEBI" id="CHEBI:43474"/>
        <dbReference type="ChEBI" id="CHEBI:83421"/>
        <dbReference type="EC" id="3.1.3.16"/>
    </reaction>
</comment>
<dbReference type="InterPro" id="IPR029052">
    <property type="entry name" value="Metallo-depent_PP-like"/>
</dbReference>
<gene>
    <name evidence="10" type="ORF">TRFO_21284</name>
</gene>
<evidence type="ECO:0000313" key="11">
    <source>
        <dbReference type="Proteomes" id="UP000179807"/>
    </source>
</evidence>
<evidence type="ECO:0000259" key="9">
    <source>
        <dbReference type="PROSITE" id="PS00125"/>
    </source>
</evidence>
<evidence type="ECO:0000313" key="10">
    <source>
        <dbReference type="EMBL" id="OHT09678.1"/>
    </source>
</evidence>
<dbReference type="RefSeq" id="XP_068362814.1">
    <property type="nucleotide sequence ID" value="XM_068501871.1"/>
</dbReference>
<name>A0A1J4KJ20_9EUKA</name>
<dbReference type="PANTHER" id="PTHR11668:SF300">
    <property type="entry name" value="SERINE_THREONINE-PROTEIN PHOSPHATASE"/>
    <property type="match status" value="1"/>
</dbReference>
<dbReference type="Pfam" id="PF00149">
    <property type="entry name" value="Metallophos"/>
    <property type="match status" value="1"/>
</dbReference>
<keyword evidence="4" id="KW-0904">Protein phosphatase</keyword>
<evidence type="ECO:0000256" key="8">
    <source>
        <dbReference type="RuleBase" id="RU004273"/>
    </source>
</evidence>
<dbReference type="GO" id="GO:0005737">
    <property type="term" value="C:cytoplasm"/>
    <property type="evidence" value="ECO:0007669"/>
    <property type="project" value="TreeGrafter"/>
</dbReference>
<dbReference type="PRINTS" id="PR00114">
    <property type="entry name" value="STPHPHTASE"/>
</dbReference>
<evidence type="ECO:0000256" key="4">
    <source>
        <dbReference type="ARBA" id="ARBA00022912"/>
    </source>
</evidence>
<sequence>MLRRDRVLRKLLQADPDSSPRNTHIKLDPTDLEFLCRMAIDTLKKDSVVVRINDYSSPVTIIGDIHGQFFDLLKYFSIGGLPPDRNYLFLGDYVDRGKNSIETIALLLALKTKYPQNIWLLRGNHETEELSKIYGFYDECIERYNSKLWTKFNKVFEWLPIAAIIQNRIFCVHGGLSPDMHLVNDLYTLQRPLRVPEDGILTDLLWSDPVPENGFHPSERGLSYTFGPDITEKFLKDNGFEMICRAHQVVDTGFTFPFSPNKSIVTIFSAPNYCYSYGNRGAMMTIGKDLKCTFAFVEPYEHKMIKSKYEPIMYFNVVEEAY</sequence>
<proteinExistence type="inferred from homology"/>
<dbReference type="PROSITE" id="PS00125">
    <property type="entry name" value="SER_THR_PHOSPHATASE"/>
    <property type="match status" value="1"/>
</dbReference>
<dbReference type="SUPFAM" id="SSF56300">
    <property type="entry name" value="Metallo-dependent phosphatases"/>
    <property type="match status" value="1"/>
</dbReference>